<organism evidence="1 2">
    <name type="scientific">Phaeobacter gallaeciensis</name>
    <dbReference type="NCBI Taxonomy" id="60890"/>
    <lineage>
        <taxon>Bacteria</taxon>
        <taxon>Pseudomonadati</taxon>
        <taxon>Pseudomonadota</taxon>
        <taxon>Alphaproteobacteria</taxon>
        <taxon>Rhodobacterales</taxon>
        <taxon>Roseobacteraceae</taxon>
        <taxon>Phaeobacter</taxon>
    </lineage>
</organism>
<evidence type="ECO:0000313" key="1">
    <source>
        <dbReference type="EMBL" id="ATF06291.1"/>
    </source>
</evidence>
<accession>A0AAD0EDF5</accession>
<dbReference type="GeneID" id="31846620"/>
<proteinExistence type="predicted"/>
<evidence type="ECO:0008006" key="3">
    <source>
        <dbReference type="Google" id="ProtNLM"/>
    </source>
</evidence>
<dbReference type="Proteomes" id="UP000217545">
    <property type="component" value="Chromosome"/>
</dbReference>
<dbReference type="RefSeq" id="WP_024097634.1">
    <property type="nucleotide sequence ID" value="NZ_CP010588.1"/>
</dbReference>
<name>A0AAD0EDF5_9RHOB</name>
<reference evidence="1 2" key="1">
    <citation type="journal article" date="2017" name="Front. Microbiol.">
        <title>Phaeobacter piscinae sp. nov., a species of the Roseobacter group and potential aquaculture probiont.</title>
        <authorList>
            <person name="Sonnenschein E.C."/>
            <person name="Phippen C.B.W."/>
            <person name="Nielsen K.F."/>
            <person name="Mateiu R.V."/>
            <person name="Melchiorsen J."/>
            <person name="Gram L."/>
            <person name="Overmann J."/>
            <person name="Freese H.M."/>
        </authorList>
    </citation>
    <scope>NUCLEOTIDE SEQUENCE [LARGE SCALE GENOMIC DNA]</scope>
    <source>
        <strain evidence="1 2">P63</strain>
    </source>
</reference>
<dbReference type="AlphaFoldDB" id="A0AAD0EDF5"/>
<evidence type="ECO:0000313" key="2">
    <source>
        <dbReference type="Proteomes" id="UP000217545"/>
    </source>
</evidence>
<sequence>MSAYNQSEIWQHVKSGGLYTVIGRGMIEADLTPVTIYRSLWDGAVWVSPTAEFEDGRFRNIAVDDVADCRPQSDYST</sequence>
<protein>
    <recommendedName>
        <fullName evidence="3">DUF1653 domain-containing protein</fullName>
    </recommendedName>
</protein>
<dbReference type="EMBL" id="CP010784">
    <property type="protein sequence ID" value="ATF06291.1"/>
    <property type="molecule type" value="Genomic_DNA"/>
</dbReference>
<gene>
    <name evidence="1" type="ORF">PhaeoP63_02224</name>
</gene>